<accession>A0A1U7NPI5</accession>
<name>A0A1U7NPI5_9FIRM</name>
<evidence type="ECO:0000313" key="11">
    <source>
        <dbReference type="EMBL" id="OLU47547.1"/>
    </source>
</evidence>
<dbReference type="SUPFAM" id="SSF54782">
    <property type="entry name" value="Porphobilinogen deaminase (hydroxymethylbilane synthase), C-terminal domain"/>
    <property type="match status" value="1"/>
</dbReference>
<dbReference type="RefSeq" id="WP_076340732.1">
    <property type="nucleotide sequence ID" value="NZ_CAJTMI010000030.1"/>
</dbReference>
<dbReference type="Gene3D" id="3.40.190.10">
    <property type="entry name" value="Periplasmic binding protein-like II"/>
    <property type="match status" value="2"/>
</dbReference>
<evidence type="ECO:0000256" key="3">
    <source>
        <dbReference type="ARBA" id="ARBA00005638"/>
    </source>
</evidence>
<comment type="caution">
    <text evidence="11">The sequence shown here is derived from an EMBL/GenBank/DDBJ whole genome shotgun (WGS) entry which is preliminary data.</text>
</comment>
<evidence type="ECO:0000259" key="10">
    <source>
        <dbReference type="Pfam" id="PF01379"/>
    </source>
</evidence>
<dbReference type="GeneID" id="78274834"/>
<dbReference type="PIRSF" id="PIRSF001438">
    <property type="entry name" value="4pyrrol_synth_OHMeBilane_synth"/>
    <property type="match status" value="1"/>
</dbReference>
<dbReference type="FunFam" id="3.40.190.10:FF:000005">
    <property type="entry name" value="Porphobilinogen deaminase"/>
    <property type="match status" value="1"/>
</dbReference>
<keyword evidence="6" id="KW-0808">Transferase</keyword>
<dbReference type="SUPFAM" id="SSF53850">
    <property type="entry name" value="Periplasmic binding protein-like II"/>
    <property type="match status" value="1"/>
</dbReference>
<dbReference type="EMBL" id="MPKA01000045">
    <property type="protein sequence ID" value="OLU47547.1"/>
    <property type="molecule type" value="Genomic_DNA"/>
</dbReference>
<evidence type="ECO:0000256" key="5">
    <source>
        <dbReference type="ARBA" id="ARBA00012655"/>
    </source>
</evidence>
<keyword evidence="7" id="KW-0627">Porphyrin biosynthesis</keyword>
<evidence type="ECO:0000256" key="7">
    <source>
        <dbReference type="ARBA" id="ARBA00023244"/>
    </source>
</evidence>
<dbReference type="InterPro" id="IPR022417">
    <property type="entry name" value="Porphobilin_deaminase_N"/>
</dbReference>
<dbReference type="InterPro" id="IPR000860">
    <property type="entry name" value="HemC"/>
</dbReference>
<dbReference type="InterPro" id="IPR036803">
    <property type="entry name" value="Porphobilinogen_deaminase_C_sf"/>
</dbReference>
<dbReference type="Gene3D" id="3.30.160.40">
    <property type="entry name" value="Porphobilinogen deaminase, C-terminal domain"/>
    <property type="match status" value="1"/>
</dbReference>
<comment type="subunit">
    <text evidence="4">Monomer.</text>
</comment>
<evidence type="ECO:0000256" key="1">
    <source>
        <dbReference type="ARBA" id="ARBA00001916"/>
    </source>
</evidence>
<dbReference type="OrthoDB" id="9810298at2"/>
<dbReference type="PANTHER" id="PTHR11557">
    <property type="entry name" value="PORPHOBILINOGEN DEAMINASE"/>
    <property type="match status" value="1"/>
</dbReference>
<comment type="function">
    <text evidence="2">Tetrapolymerization of the monopyrrole PBG into the hydroxymethylbilane pre-uroporphyrinogen in several discrete steps.</text>
</comment>
<dbReference type="EC" id="2.5.1.61" evidence="5 9"/>
<feature type="domain" description="Porphobilinogen deaminase N-terminal" evidence="10">
    <location>
        <begin position="3"/>
        <end position="208"/>
    </location>
</feature>
<dbReference type="AlphaFoldDB" id="A0A1U7NPI5"/>
<dbReference type="Proteomes" id="UP000186705">
    <property type="component" value="Unassembled WGS sequence"/>
</dbReference>
<dbReference type="PANTHER" id="PTHR11557:SF0">
    <property type="entry name" value="PORPHOBILINOGEN DEAMINASE"/>
    <property type="match status" value="1"/>
</dbReference>
<evidence type="ECO:0000256" key="2">
    <source>
        <dbReference type="ARBA" id="ARBA00002869"/>
    </source>
</evidence>
<evidence type="ECO:0000256" key="4">
    <source>
        <dbReference type="ARBA" id="ARBA00011245"/>
    </source>
</evidence>
<dbReference type="PRINTS" id="PR00151">
    <property type="entry name" value="PORPHBDMNASE"/>
</dbReference>
<dbReference type="GO" id="GO:0005737">
    <property type="term" value="C:cytoplasm"/>
    <property type="evidence" value="ECO:0007669"/>
    <property type="project" value="UniProtKB-UniRule"/>
</dbReference>
<comment type="similarity">
    <text evidence="3">Belongs to the HMBS family.</text>
</comment>
<dbReference type="STRING" id="1862672.BO225_02590"/>
<evidence type="ECO:0000256" key="6">
    <source>
        <dbReference type="ARBA" id="ARBA00022679"/>
    </source>
</evidence>
<keyword evidence="12" id="KW-1185">Reference proteome</keyword>
<dbReference type="GO" id="GO:0006783">
    <property type="term" value="P:heme biosynthetic process"/>
    <property type="evidence" value="ECO:0007669"/>
    <property type="project" value="TreeGrafter"/>
</dbReference>
<sequence>MYLKIGSRASKLALAQSHEIGRFLQSVDPSIRYEIVPFSTKGDKILDKPLHEIGQKGLFTQEIEDALRDKKIDLAVHSLKDLPSQLDPMFCLAPFCLRADPSDCFISNSADFYHLPSGSIIGTGSLRRELQLKALRNDLVYRNIRGNVLTRLKKLDEGEYDGLVLASAGLKRLGLEERITQVFTKEECLGACGQGVLAVELLAENQELYALFSKLKNEVIDQSARIERAFLTAMDGSCHTPIGALYDPKTQTLDIVYGDTDSIGRYTFQEKDPGRLLAKAILSVKGDWNG</sequence>
<protein>
    <recommendedName>
        <fullName evidence="5 9">Hydroxymethylbilane synthase</fullName>
        <ecNumber evidence="5 9">2.5.1.61</ecNumber>
    </recommendedName>
</protein>
<comment type="cofactor">
    <cofactor evidence="1">
        <name>dipyrromethane</name>
        <dbReference type="ChEBI" id="CHEBI:60342"/>
    </cofactor>
</comment>
<reference evidence="11 12" key="1">
    <citation type="submission" date="2016-11" db="EMBL/GenBank/DDBJ databases">
        <title>Description of two novel members of the family Erysipelotrichaceae: Ileibacterium lipovorans gen. nov., sp. nov. and Dubosiella newyorkensis, gen. nov., sp. nov.</title>
        <authorList>
            <person name="Cox L.M."/>
            <person name="Sohn J."/>
            <person name="Tyrrell K.L."/>
            <person name="Citron D.M."/>
            <person name="Lawson P.A."/>
            <person name="Patel N.B."/>
            <person name="Iizumi T."/>
            <person name="Perez-Perez G.I."/>
            <person name="Goldstein E.J."/>
            <person name="Blaser M.J."/>
        </authorList>
    </citation>
    <scope>NUCLEOTIDE SEQUENCE [LARGE SCALE GENOMIC DNA]</scope>
    <source>
        <strain evidence="11 12">NYU-BL-A4</strain>
    </source>
</reference>
<dbReference type="InterPro" id="IPR022419">
    <property type="entry name" value="Porphobilin_deaminase_cofac_BS"/>
</dbReference>
<evidence type="ECO:0000256" key="9">
    <source>
        <dbReference type="NCBIfam" id="TIGR00212"/>
    </source>
</evidence>
<dbReference type="PROSITE" id="PS00533">
    <property type="entry name" value="PORPHOBILINOGEN_DEAM"/>
    <property type="match status" value="1"/>
</dbReference>
<organism evidence="11 12">
    <name type="scientific">Dubosiella newyorkensis</name>
    <dbReference type="NCBI Taxonomy" id="1862672"/>
    <lineage>
        <taxon>Bacteria</taxon>
        <taxon>Bacillati</taxon>
        <taxon>Bacillota</taxon>
        <taxon>Erysipelotrichia</taxon>
        <taxon>Erysipelotrichales</taxon>
        <taxon>Erysipelotrichaceae</taxon>
        <taxon>Dubosiella</taxon>
    </lineage>
</organism>
<dbReference type="GO" id="GO:0004418">
    <property type="term" value="F:hydroxymethylbilane synthase activity"/>
    <property type="evidence" value="ECO:0007669"/>
    <property type="project" value="UniProtKB-UniRule"/>
</dbReference>
<dbReference type="Pfam" id="PF01379">
    <property type="entry name" value="Porphobil_deam"/>
    <property type="match status" value="1"/>
</dbReference>
<evidence type="ECO:0000313" key="12">
    <source>
        <dbReference type="Proteomes" id="UP000186705"/>
    </source>
</evidence>
<evidence type="ECO:0000256" key="8">
    <source>
        <dbReference type="ARBA" id="ARBA00048169"/>
    </source>
</evidence>
<comment type="catalytic activity">
    <reaction evidence="8">
        <text>4 porphobilinogen + H2O = hydroxymethylbilane + 4 NH4(+)</text>
        <dbReference type="Rhea" id="RHEA:13185"/>
        <dbReference type="ChEBI" id="CHEBI:15377"/>
        <dbReference type="ChEBI" id="CHEBI:28938"/>
        <dbReference type="ChEBI" id="CHEBI:57845"/>
        <dbReference type="ChEBI" id="CHEBI:58126"/>
        <dbReference type="EC" id="2.5.1.61"/>
    </reaction>
</comment>
<dbReference type="NCBIfam" id="TIGR00212">
    <property type="entry name" value="hemC"/>
    <property type="match status" value="1"/>
</dbReference>
<proteinExistence type="inferred from homology"/>
<gene>
    <name evidence="11" type="ORF">BO225_02590</name>
</gene>